<dbReference type="PROSITE" id="PS50956">
    <property type="entry name" value="HTH_ASNC_2"/>
    <property type="match status" value="1"/>
</dbReference>
<dbReference type="GO" id="GO:0043200">
    <property type="term" value="P:response to amino acid"/>
    <property type="evidence" value="ECO:0007669"/>
    <property type="project" value="TreeGrafter"/>
</dbReference>
<protein>
    <submittedName>
        <fullName evidence="5">Transcription regulator, AsnC-type</fullName>
    </submittedName>
</protein>
<dbReference type="PATRIC" id="fig|913848.6.peg.894"/>
<dbReference type="EMBL" id="AZCN01000021">
    <property type="protein sequence ID" value="KRK17885.1"/>
    <property type="molecule type" value="Genomic_DNA"/>
</dbReference>
<dbReference type="SUPFAM" id="SSF54909">
    <property type="entry name" value="Dimeric alpha+beta barrel"/>
    <property type="match status" value="1"/>
</dbReference>
<dbReference type="AlphaFoldDB" id="A0A0R1F838"/>
<keyword evidence="2" id="KW-0238">DNA-binding</keyword>
<dbReference type="PANTHER" id="PTHR30154:SF53">
    <property type="entry name" value="HTH-TYPE TRANSCRIPTIONAL REGULATOR LRPC"/>
    <property type="match status" value="1"/>
</dbReference>
<dbReference type="GO" id="GO:0005829">
    <property type="term" value="C:cytosol"/>
    <property type="evidence" value="ECO:0007669"/>
    <property type="project" value="TreeGrafter"/>
</dbReference>
<evidence type="ECO:0000256" key="3">
    <source>
        <dbReference type="ARBA" id="ARBA00023163"/>
    </source>
</evidence>
<dbReference type="Pfam" id="PF13404">
    <property type="entry name" value="HTH_AsnC-type"/>
    <property type="match status" value="1"/>
</dbReference>
<dbReference type="GO" id="GO:0043565">
    <property type="term" value="F:sequence-specific DNA binding"/>
    <property type="evidence" value="ECO:0007669"/>
    <property type="project" value="InterPro"/>
</dbReference>
<dbReference type="GeneID" id="65917917"/>
<feature type="domain" description="HTH asnC-type" evidence="4">
    <location>
        <begin position="1"/>
        <end position="61"/>
    </location>
</feature>
<keyword evidence="1" id="KW-0805">Transcription regulation</keyword>
<reference evidence="5 6" key="1">
    <citation type="journal article" date="2015" name="Genome Announc.">
        <title>Expanding the biotechnology potential of lactobacilli through comparative genomics of 213 strains and associated genera.</title>
        <authorList>
            <person name="Sun Z."/>
            <person name="Harris H.M."/>
            <person name="McCann A."/>
            <person name="Guo C."/>
            <person name="Argimon S."/>
            <person name="Zhang W."/>
            <person name="Yang X."/>
            <person name="Jeffery I.B."/>
            <person name="Cooney J.C."/>
            <person name="Kagawa T.F."/>
            <person name="Liu W."/>
            <person name="Song Y."/>
            <person name="Salvetti E."/>
            <person name="Wrobel A."/>
            <person name="Rasinkangas P."/>
            <person name="Parkhill J."/>
            <person name="Rea M.C."/>
            <person name="O'Sullivan O."/>
            <person name="Ritari J."/>
            <person name="Douillard F.P."/>
            <person name="Paul Ross R."/>
            <person name="Yang R."/>
            <person name="Briner A.E."/>
            <person name="Felis G.E."/>
            <person name="de Vos W.M."/>
            <person name="Barrangou R."/>
            <person name="Klaenhammer T.R."/>
            <person name="Caufield P.W."/>
            <person name="Cui Y."/>
            <person name="Zhang H."/>
            <person name="O'Toole P.W."/>
        </authorList>
    </citation>
    <scope>NUCLEOTIDE SEQUENCE [LARGE SCALE GENOMIC DNA]</scope>
    <source>
        <strain evidence="5 6">DSM 20001</strain>
    </source>
</reference>
<evidence type="ECO:0000256" key="1">
    <source>
        <dbReference type="ARBA" id="ARBA00023015"/>
    </source>
</evidence>
<dbReference type="InterPro" id="IPR036388">
    <property type="entry name" value="WH-like_DNA-bd_sf"/>
</dbReference>
<comment type="caution">
    <text evidence="5">The sequence shown here is derived from an EMBL/GenBank/DDBJ whole genome shotgun (WGS) entry which is preliminary data.</text>
</comment>
<evidence type="ECO:0000259" key="4">
    <source>
        <dbReference type="PROSITE" id="PS50956"/>
    </source>
</evidence>
<keyword evidence="3" id="KW-0804">Transcription</keyword>
<dbReference type="InterPro" id="IPR019887">
    <property type="entry name" value="Tscrpt_reg_AsnC/Lrp_C"/>
</dbReference>
<evidence type="ECO:0000313" key="6">
    <source>
        <dbReference type="Proteomes" id="UP000051181"/>
    </source>
</evidence>
<dbReference type="InterPro" id="IPR036390">
    <property type="entry name" value="WH_DNA-bd_sf"/>
</dbReference>
<accession>A0A0R1F838</accession>
<dbReference type="PANTHER" id="PTHR30154">
    <property type="entry name" value="LEUCINE-RESPONSIVE REGULATORY PROTEIN"/>
    <property type="match status" value="1"/>
</dbReference>
<dbReference type="Gene3D" id="3.30.70.920">
    <property type="match status" value="1"/>
</dbReference>
<evidence type="ECO:0000256" key="2">
    <source>
        <dbReference type="ARBA" id="ARBA00023125"/>
    </source>
</evidence>
<name>A0A0R1F838_9LACO</name>
<dbReference type="Proteomes" id="UP000051181">
    <property type="component" value="Unassembled WGS sequence"/>
</dbReference>
<dbReference type="SUPFAM" id="SSF46785">
    <property type="entry name" value="Winged helix' DNA-binding domain"/>
    <property type="match status" value="1"/>
</dbReference>
<dbReference type="Gene3D" id="1.10.10.10">
    <property type="entry name" value="Winged helix-like DNA-binding domain superfamily/Winged helix DNA-binding domain"/>
    <property type="match status" value="1"/>
</dbReference>
<dbReference type="eggNOG" id="COG1522">
    <property type="taxonomic scope" value="Bacteria"/>
</dbReference>
<organism evidence="5 6">
    <name type="scientific">Loigolactobacillus coryniformis subsp. coryniformis KCTC 3167 = DSM 20001</name>
    <dbReference type="NCBI Taxonomy" id="913848"/>
    <lineage>
        <taxon>Bacteria</taxon>
        <taxon>Bacillati</taxon>
        <taxon>Bacillota</taxon>
        <taxon>Bacilli</taxon>
        <taxon>Lactobacillales</taxon>
        <taxon>Lactobacillaceae</taxon>
        <taxon>Loigolactobacillus</taxon>
    </lineage>
</organism>
<dbReference type="InterPro" id="IPR019888">
    <property type="entry name" value="Tscrpt_reg_AsnC-like"/>
</dbReference>
<gene>
    <name evidence="5" type="ORF">FD22_GL000864</name>
</gene>
<dbReference type="InterPro" id="IPR011008">
    <property type="entry name" value="Dimeric_a/b-barrel"/>
</dbReference>
<dbReference type="SMART" id="SM00344">
    <property type="entry name" value="HTH_ASNC"/>
    <property type="match status" value="1"/>
</dbReference>
<dbReference type="InterPro" id="IPR000485">
    <property type="entry name" value="AsnC-type_HTH_dom"/>
</dbReference>
<evidence type="ECO:0000313" key="5">
    <source>
        <dbReference type="EMBL" id="KRK17885.1"/>
    </source>
</evidence>
<sequence length="147" mass="16735">MDATDRKILNLLQENARTSLKDLAQQAFISAPTAATRLNHLEQTLLHGYQAQVDYKALGYVIKAYVSLDLSPTEKPEFYRFVAGTPNVLECDCITGQYSMIMKVIYRSTEELDDFINHLQQFGRTTTQIVFSNVVADRGMQIEDQEH</sequence>
<dbReference type="Pfam" id="PF01037">
    <property type="entry name" value="AsnC_trans_reg"/>
    <property type="match status" value="1"/>
</dbReference>
<proteinExistence type="predicted"/>
<dbReference type="RefSeq" id="WP_010012004.1">
    <property type="nucleotide sequence ID" value="NZ_AZCN01000021.1"/>
</dbReference>